<reference evidence="8" key="1">
    <citation type="submission" date="2017-12" db="EMBL/GenBank/DDBJ databases">
        <title>Gene loss provides genomic basis for host adaptation in cereal stripe rust fungi.</title>
        <authorList>
            <person name="Xia C."/>
        </authorList>
    </citation>
    <scope>NUCLEOTIDE SEQUENCE [LARGE SCALE GENOMIC DNA]</scope>
    <source>
        <strain evidence="8">93-210</strain>
    </source>
</reference>
<dbReference type="AlphaFoldDB" id="A0A2S4V9Q3"/>
<evidence type="ECO:0000256" key="5">
    <source>
        <dbReference type="ARBA" id="ARBA00022840"/>
    </source>
</evidence>
<feature type="region of interest" description="Disordered" evidence="6">
    <location>
        <begin position="184"/>
        <end position="245"/>
    </location>
</feature>
<dbReference type="Gene3D" id="3.20.200.10">
    <property type="entry name" value="MHCK/EF2 kinase"/>
    <property type="match status" value="1"/>
</dbReference>
<evidence type="ECO:0000256" key="4">
    <source>
        <dbReference type="ARBA" id="ARBA00022777"/>
    </source>
</evidence>
<dbReference type="InterPro" id="IPR051852">
    <property type="entry name" value="Alpha-type_PK"/>
</dbReference>
<sequence>MPLAQKKTATTLKEPPSVSKKPTPGSMSHYRMAVTNKRKKPSAEPYPKKKPDRAQAKSKVKDLEEETPAVHMIDVGLLVYKDNALVKTPTIFNINQMVDLSDPDLFEKLPTTLWKTFSKDIPNNTSIRHRDLPKDPKPFLTLLHSKSRLTNLEALLFIIRKNHSKKGFQLDLAYRHPDMTISPVDSEDACSEISEVPRKKAPTSKSKPSQASSSSESTHCSVVLQKKQAPSKSKHGRAPSPCESTELTYPKEIHEDKHQAASDRASAWASGGVACTVPARGKASLNTQLGFLARTVPSSSSLLINDHGWLNGYRLEYDTCGKAATNTNAAPQYPWLQAECQPITFKIYRQCKIGQGSMREAFKADVKSIDSDGSVKIIEYVAKVRPNDLVPDIQIHSADALMYQASALLLEEFKKELGQCHRLGMTYRKKCVKLQIAWHAVVIEGSIDDPKQIYFFEKALKGPYVKYSSNMDFKLNKHRDGVDPEIAHLMDGFTHWSYVHTDGESLICDLQGVGPTLTDPQIISRDPNLWADGNNSTDGIKQFLQNHECNPVCQAFGYKHPNDPNAIPNTNRPIPIPDDQGKAKRPRPNRVAPSAGGNQASISHLVGEDQDPLPNANNFFSPSSVQGSENTSF</sequence>
<name>A0A2S4V9Q3_9BASI</name>
<protein>
    <recommendedName>
        <fullName evidence="7">Alpha-type protein kinase domain-containing protein</fullName>
    </recommendedName>
</protein>
<evidence type="ECO:0000313" key="9">
    <source>
        <dbReference type="Proteomes" id="UP000239156"/>
    </source>
</evidence>
<dbReference type="GO" id="GO:0004674">
    <property type="term" value="F:protein serine/threonine kinase activity"/>
    <property type="evidence" value="ECO:0007669"/>
    <property type="project" value="UniProtKB-KW"/>
</dbReference>
<dbReference type="EMBL" id="PKSL01000089">
    <property type="protein sequence ID" value="POW06224.1"/>
    <property type="molecule type" value="Genomic_DNA"/>
</dbReference>
<feature type="region of interest" description="Disordered" evidence="6">
    <location>
        <begin position="1"/>
        <end position="63"/>
    </location>
</feature>
<feature type="region of interest" description="Disordered" evidence="6">
    <location>
        <begin position="560"/>
        <end position="633"/>
    </location>
</feature>
<dbReference type="InterPro" id="IPR004166">
    <property type="entry name" value="a-kinase_dom"/>
</dbReference>
<dbReference type="InterPro" id="IPR011009">
    <property type="entry name" value="Kinase-like_dom_sf"/>
</dbReference>
<dbReference type="CDD" id="cd04515">
    <property type="entry name" value="Alpha_kinase"/>
    <property type="match status" value="1"/>
</dbReference>
<dbReference type="VEuPathDB" id="FungiDB:PSHT_06525"/>
<evidence type="ECO:0000256" key="2">
    <source>
        <dbReference type="ARBA" id="ARBA00022679"/>
    </source>
</evidence>
<dbReference type="PROSITE" id="PS51158">
    <property type="entry name" value="ALPHA_KINASE"/>
    <property type="match status" value="1"/>
</dbReference>
<feature type="compositionally biased region" description="Basic and acidic residues" evidence="6">
    <location>
        <begin position="46"/>
        <end position="62"/>
    </location>
</feature>
<dbReference type="PANTHER" id="PTHR45992">
    <property type="entry name" value="EUKARYOTIC ELONGATION FACTOR 2 KINASE-RELATED"/>
    <property type="match status" value="1"/>
</dbReference>
<comment type="caution">
    <text evidence="8">The sequence shown here is derived from an EMBL/GenBank/DDBJ whole genome shotgun (WGS) entry which is preliminary data.</text>
</comment>
<keyword evidence="5" id="KW-0067">ATP-binding</keyword>
<feature type="compositionally biased region" description="Low complexity" evidence="6">
    <location>
        <begin position="203"/>
        <end position="218"/>
    </location>
</feature>
<keyword evidence="4" id="KW-0418">Kinase</keyword>
<feature type="compositionally biased region" description="Polar residues" evidence="6">
    <location>
        <begin position="615"/>
        <end position="633"/>
    </location>
</feature>
<dbReference type="Proteomes" id="UP000239156">
    <property type="component" value="Unassembled WGS sequence"/>
</dbReference>
<evidence type="ECO:0000256" key="1">
    <source>
        <dbReference type="ARBA" id="ARBA00022527"/>
    </source>
</evidence>
<gene>
    <name evidence="8" type="ORF">PSTT_09082</name>
</gene>
<dbReference type="SMART" id="SM00811">
    <property type="entry name" value="Alpha_kinase"/>
    <property type="match status" value="1"/>
</dbReference>
<keyword evidence="9" id="KW-1185">Reference proteome</keyword>
<dbReference type="GO" id="GO:1903013">
    <property type="term" value="P:response to differentiation-inducing factor 1"/>
    <property type="evidence" value="ECO:0007669"/>
    <property type="project" value="TreeGrafter"/>
</dbReference>
<dbReference type="Pfam" id="PF02816">
    <property type="entry name" value="Alpha_kinase"/>
    <property type="match status" value="1"/>
</dbReference>
<dbReference type="PANTHER" id="PTHR45992:SF2">
    <property type="entry name" value="EUKARYOTIC ELONGATION FACTOR 2 KINASE"/>
    <property type="match status" value="1"/>
</dbReference>
<evidence type="ECO:0000256" key="3">
    <source>
        <dbReference type="ARBA" id="ARBA00022741"/>
    </source>
</evidence>
<feature type="non-terminal residue" evidence="8">
    <location>
        <position position="633"/>
    </location>
</feature>
<accession>A0A2S4V9Q3</accession>
<dbReference type="VEuPathDB" id="FungiDB:PSHT_14813"/>
<dbReference type="VEuPathDB" id="FungiDB:PSTT_09082"/>
<keyword evidence="2" id="KW-0808">Transferase</keyword>
<keyword evidence="3" id="KW-0547">Nucleotide-binding</keyword>
<evidence type="ECO:0000313" key="8">
    <source>
        <dbReference type="EMBL" id="POW06224.1"/>
    </source>
</evidence>
<dbReference type="SUPFAM" id="SSF56112">
    <property type="entry name" value="Protein kinase-like (PK-like)"/>
    <property type="match status" value="1"/>
</dbReference>
<dbReference type="GO" id="GO:0005524">
    <property type="term" value="F:ATP binding"/>
    <property type="evidence" value="ECO:0007669"/>
    <property type="project" value="UniProtKB-KW"/>
</dbReference>
<dbReference type="GO" id="GO:0031037">
    <property type="term" value="P:myosin II filament disassembly"/>
    <property type="evidence" value="ECO:0007669"/>
    <property type="project" value="TreeGrafter"/>
</dbReference>
<keyword evidence="1" id="KW-0723">Serine/threonine-protein kinase</keyword>
<evidence type="ECO:0000259" key="7">
    <source>
        <dbReference type="PROSITE" id="PS51158"/>
    </source>
</evidence>
<organism evidence="8 9">
    <name type="scientific">Puccinia striiformis</name>
    <dbReference type="NCBI Taxonomy" id="27350"/>
    <lineage>
        <taxon>Eukaryota</taxon>
        <taxon>Fungi</taxon>
        <taxon>Dikarya</taxon>
        <taxon>Basidiomycota</taxon>
        <taxon>Pucciniomycotina</taxon>
        <taxon>Pucciniomycetes</taxon>
        <taxon>Pucciniales</taxon>
        <taxon>Pucciniaceae</taxon>
        <taxon>Puccinia</taxon>
    </lineage>
</organism>
<evidence type="ECO:0000256" key="6">
    <source>
        <dbReference type="SAM" id="MobiDB-lite"/>
    </source>
</evidence>
<feature type="domain" description="Alpha-type protein kinase" evidence="7">
    <location>
        <begin position="327"/>
        <end position="561"/>
    </location>
</feature>
<proteinExistence type="predicted"/>